<dbReference type="GO" id="GO:0016787">
    <property type="term" value="F:hydrolase activity"/>
    <property type="evidence" value="ECO:0007669"/>
    <property type="project" value="UniProtKB-KW"/>
</dbReference>
<dbReference type="Proteomes" id="UP000637578">
    <property type="component" value="Unassembled WGS sequence"/>
</dbReference>
<evidence type="ECO:0000313" key="7">
    <source>
        <dbReference type="EMBL" id="GGM38301.1"/>
    </source>
</evidence>
<dbReference type="PANTHER" id="PTHR42978">
    <property type="entry name" value="QUORUM-QUENCHING LACTONASE YTNP-RELATED-RELATED"/>
    <property type="match status" value="1"/>
</dbReference>
<dbReference type="RefSeq" id="WP_189053697.1">
    <property type="nucleotide sequence ID" value="NZ_BMMK01000002.1"/>
</dbReference>
<evidence type="ECO:0000256" key="4">
    <source>
        <dbReference type="ARBA" id="ARBA00022801"/>
    </source>
</evidence>
<name>A0A8J3CAN7_9PSEU</name>
<dbReference type="InterPro" id="IPR001279">
    <property type="entry name" value="Metallo-B-lactamas"/>
</dbReference>
<sequence length="314" mass="33456">MSAETTQIARTFAAALPATVTGSFRPRQPSAAELAAITSVASPPATGGVRVHAITQNAWAAPTAGVAEGTLRPLRTRLTVGAFLVEHPSGPFLVDAGVCADVRTRHLTDMHPLLRPILTGSPPRVGLANAIRDTGFDPAELQFVLLTHVHWDHLSGLAELPGTPVKLSEAELHYARDTGTFRPCVLPSTLKDVRFQPVPLDGPPALTFRASHDLFDDGTVLLCDLPGHTPGHAGVLLTLHSGRRVLLAGDAVWHTTQISHARQRPVVLSRIVDTDPDTAYNTVLRLHRLPGDITVLPAHDLTTIEGAFAHGPLT</sequence>
<dbReference type="InterPro" id="IPR051013">
    <property type="entry name" value="MBL_superfamily_lactonases"/>
</dbReference>
<dbReference type="GO" id="GO:0046872">
    <property type="term" value="F:metal ion binding"/>
    <property type="evidence" value="ECO:0007669"/>
    <property type="project" value="UniProtKB-KW"/>
</dbReference>
<keyword evidence="4" id="KW-0378">Hydrolase</keyword>
<dbReference type="Gene3D" id="3.60.15.10">
    <property type="entry name" value="Ribonuclease Z/Hydroxyacylglutathione hydrolase-like"/>
    <property type="match status" value="1"/>
</dbReference>
<evidence type="ECO:0000256" key="3">
    <source>
        <dbReference type="ARBA" id="ARBA00022723"/>
    </source>
</evidence>
<dbReference type="InterPro" id="IPR036866">
    <property type="entry name" value="RibonucZ/Hydroxyglut_hydro"/>
</dbReference>
<reference evidence="7" key="1">
    <citation type="journal article" date="2014" name="Int. J. Syst. Evol. Microbiol.">
        <title>Complete genome sequence of Corynebacterium casei LMG S-19264T (=DSM 44701T), isolated from a smear-ripened cheese.</title>
        <authorList>
            <consortium name="US DOE Joint Genome Institute (JGI-PGF)"/>
            <person name="Walter F."/>
            <person name="Albersmeier A."/>
            <person name="Kalinowski J."/>
            <person name="Ruckert C."/>
        </authorList>
    </citation>
    <scope>NUCLEOTIDE SEQUENCE</scope>
    <source>
        <strain evidence="7">CGMCC 4.5737</strain>
    </source>
</reference>
<keyword evidence="8" id="KW-1185">Reference proteome</keyword>
<reference evidence="7" key="2">
    <citation type="submission" date="2020-09" db="EMBL/GenBank/DDBJ databases">
        <authorList>
            <person name="Sun Q."/>
            <person name="Zhou Y."/>
        </authorList>
    </citation>
    <scope>NUCLEOTIDE SEQUENCE</scope>
    <source>
        <strain evidence="7">CGMCC 4.5737</strain>
    </source>
</reference>
<dbReference type="SMART" id="SM00849">
    <property type="entry name" value="Lactamase_B"/>
    <property type="match status" value="1"/>
</dbReference>
<proteinExistence type="inferred from homology"/>
<comment type="cofactor">
    <cofactor evidence="1">
        <name>Zn(2+)</name>
        <dbReference type="ChEBI" id="CHEBI:29105"/>
    </cofactor>
</comment>
<organism evidence="7 8">
    <name type="scientific">Longimycelium tulufanense</name>
    <dbReference type="NCBI Taxonomy" id="907463"/>
    <lineage>
        <taxon>Bacteria</taxon>
        <taxon>Bacillati</taxon>
        <taxon>Actinomycetota</taxon>
        <taxon>Actinomycetes</taxon>
        <taxon>Pseudonocardiales</taxon>
        <taxon>Pseudonocardiaceae</taxon>
        <taxon>Longimycelium</taxon>
    </lineage>
</organism>
<protein>
    <submittedName>
        <fullName evidence="7">MBL fold metallo-hydrolase</fullName>
    </submittedName>
</protein>
<evidence type="ECO:0000256" key="1">
    <source>
        <dbReference type="ARBA" id="ARBA00001947"/>
    </source>
</evidence>
<dbReference type="AlphaFoldDB" id="A0A8J3CAN7"/>
<dbReference type="PANTHER" id="PTHR42978:SF2">
    <property type="entry name" value="102 KBASES UNSTABLE REGION: FROM 1 TO 119443"/>
    <property type="match status" value="1"/>
</dbReference>
<dbReference type="EMBL" id="BMMK01000002">
    <property type="protein sequence ID" value="GGM38301.1"/>
    <property type="molecule type" value="Genomic_DNA"/>
</dbReference>
<comment type="caution">
    <text evidence="7">The sequence shown here is derived from an EMBL/GenBank/DDBJ whole genome shotgun (WGS) entry which is preliminary data.</text>
</comment>
<accession>A0A8J3CAN7</accession>
<evidence type="ECO:0000259" key="6">
    <source>
        <dbReference type="SMART" id="SM00849"/>
    </source>
</evidence>
<evidence type="ECO:0000256" key="2">
    <source>
        <dbReference type="ARBA" id="ARBA00007749"/>
    </source>
</evidence>
<evidence type="ECO:0000256" key="5">
    <source>
        <dbReference type="ARBA" id="ARBA00022833"/>
    </source>
</evidence>
<keyword evidence="5" id="KW-0862">Zinc</keyword>
<feature type="domain" description="Metallo-beta-lactamase" evidence="6">
    <location>
        <begin position="79"/>
        <end position="299"/>
    </location>
</feature>
<dbReference type="Pfam" id="PF00753">
    <property type="entry name" value="Lactamase_B"/>
    <property type="match status" value="1"/>
</dbReference>
<evidence type="ECO:0000313" key="8">
    <source>
        <dbReference type="Proteomes" id="UP000637578"/>
    </source>
</evidence>
<gene>
    <name evidence="7" type="ORF">GCM10012275_06630</name>
</gene>
<keyword evidence="3" id="KW-0479">Metal-binding</keyword>
<dbReference type="SUPFAM" id="SSF56281">
    <property type="entry name" value="Metallo-hydrolase/oxidoreductase"/>
    <property type="match status" value="1"/>
</dbReference>
<comment type="similarity">
    <text evidence="2">Belongs to the metallo-beta-lactamase superfamily.</text>
</comment>